<feature type="transmembrane region" description="Helical" evidence="6">
    <location>
        <begin position="84"/>
        <end position="107"/>
    </location>
</feature>
<dbReference type="AlphaFoldDB" id="L9W8Z1"/>
<protein>
    <submittedName>
        <fullName evidence="8">Stress response protein/ transporter 3 (Substrates cationic amino acids)</fullName>
    </submittedName>
</protein>
<organism evidence="8 9">
    <name type="scientific">Natronorubrum tibetense GA33</name>
    <dbReference type="NCBI Taxonomy" id="1114856"/>
    <lineage>
        <taxon>Archaea</taxon>
        <taxon>Methanobacteriati</taxon>
        <taxon>Methanobacteriota</taxon>
        <taxon>Stenosarchaea group</taxon>
        <taxon>Halobacteria</taxon>
        <taxon>Halobacteriales</taxon>
        <taxon>Natrialbaceae</taxon>
        <taxon>Natronorubrum</taxon>
    </lineage>
</organism>
<comment type="caution">
    <text evidence="8">The sequence shown here is derived from an EMBL/GenBank/DDBJ whole genome shotgun (WGS) entry which is preliminary data.</text>
</comment>
<sequence>MSADDSELARNLGFVEAMTLGGGTMIGAGIFILPGIAAENAGPASSVSFVIAGFVALLAALSISELATGMPIAGGSYHYVNRALGNLFGSIVGWGVWTGLMFASAFYMVGFGQYIVEPIPFLDGRALIILFGLLGLVFLVGLNYVGTEESGQFQNIMIGLETVIIIIFVAVGVFYVDSGNLEPFAPTGPSGIIATTGIVFVTFLGFEIIATVAEEIKDPGRLIPLTMVLSVVSVTALYAVVMIVSTGVVHYEILGGSLVPVSDVAAVSMGSVGVIAIVSAAAVAAISSSNSSILSAARVVFAMGRDGVMSHKLNKTHRRFRTPHRAVLATGGVTTLLIITGLWVGEAFIEYLAEVASFSFLVSYALIHVTVVVVRRAEPENYEPDFEMPTPLYPAVPIVGVALSFVVISQMDTVVVLIGAGIITLSLLWYAGYVRPRVDDDQLVGDAIVGTEDRAGESTDAYRIVVPIANPETQSELLRLAAATARTHTEAGTPEIVAVNVIRVPPQTALEQNLQFEEERVERQRELFGSAREAAGELNVNLRTRAIVGRDVGRTILSVVEEEEADHVLLGWHGKRRKRDYVFGSTVDPVIKDAPCEVTIVNLADREIGSTVALAGPGPHAPIAARRAYEYASLQGTTPTLLNVQQTAEDGAEGDDPIGPQERGQRMIEHVAETAGLEDGTYESKVIVGDDIETAILEHIDEYDTVCLGVSEKRSVSKILWGSVADRVVSRADGNVALVRGEYDIHRSVREGIVERLSR</sequence>
<evidence type="ECO:0000313" key="8">
    <source>
        <dbReference type="EMBL" id="ELY45837.1"/>
    </source>
</evidence>
<feature type="domain" description="UspA" evidence="7">
    <location>
        <begin position="619"/>
        <end position="740"/>
    </location>
</feature>
<dbReference type="GO" id="GO:0005886">
    <property type="term" value="C:plasma membrane"/>
    <property type="evidence" value="ECO:0007669"/>
    <property type="project" value="UniProtKB-SubCell"/>
</dbReference>
<dbReference type="SUPFAM" id="SSF52402">
    <property type="entry name" value="Adenine nucleotide alpha hydrolases-like"/>
    <property type="match status" value="2"/>
</dbReference>
<feature type="transmembrane region" description="Helical" evidence="6">
    <location>
        <begin position="222"/>
        <end position="244"/>
    </location>
</feature>
<evidence type="ECO:0000256" key="4">
    <source>
        <dbReference type="ARBA" id="ARBA00022989"/>
    </source>
</evidence>
<dbReference type="InterPro" id="IPR014729">
    <property type="entry name" value="Rossmann-like_a/b/a_fold"/>
</dbReference>
<feature type="transmembrane region" description="Helical" evidence="6">
    <location>
        <begin position="158"/>
        <end position="176"/>
    </location>
</feature>
<evidence type="ECO:0000313" key="9">
    <source>
        <dbReference type="Proteomes" id="UP000011599"/>
    </source>
</evidence>
<feature type="transmembrane region" description="Helical" evidence="6">
    <location>
        <begin position="188"/>
        <end position="210"/>
    </location>
</feature>
<evidence type="ECO:0000256" key="5">
    <source>
        <dbReference type="ARBA" id="ARBA00023136"/>
    </source>
</evidence>
<dbReference type="OrthoDB" id="56838at2157"/>
<feature type="transmembrane region" description="Helical" evidence="6">
    <location>
        <begin position="127"/>
        <end position="146"/>
    </location>
</feature>
<dbReference type="PANTHER" id="PTHR42770:SF11">
    <property type="entry name" value="INNER MEMBRANE TRANSPORT PROTEIN YBAT"/>
    <property type="match status" value="1"/>
</dbReference>
<reference evidence="8 9" key="1">
    <citation type="journal article" date="2014" name="PLoS Genet.">
        <title>Phylogenetically driven sequencing of extremely halophilic archaea reveals strategies for static and dynamic osmo-response.</title>
        <authorList>
            <person name="Becker E.A."/>
            <person name="Seitzer P.M."/>
            <person name="Tritt A."/>
            <person name="Larsen D."/>
            <person name="Krusor M."/>
            <person name="Yao A.I."/>
            <person name="Wu D."/>
            <person name="Madern D."/>
            <person name="Eisen J.A."/>
            <person name="Darling A.E."/>
            <person name="Facciotti M.T."/>
        </authorList>
    </citation>
    <scope>NUCLEOTIDE SEQUENCE [LARGE SCALE GENOMIC DNA]</scope>
    <source>
        <strain evidence="8 9">GA33</strain>
    </source>
</reference>
<dbReference type="PANTHER" id="PTHR42770">
    <property type="entry name" value="AMINO ACID TRANSPORTER-RELATED"/>
    <property type="match status" value="1"/>
</dbReference>
<dbReference type="PATRIC" id="fig|1114856.3.peg.580"/>
<feature type="transmembrane region" description="Helical" evidence="6">
    <location>
        <begin position="264"/>
        <end position="286"/>
    </location>
</feature>
<feature type="transmembrane region" description="Helical" evidence="6">
    <location>
        <begin position="12"/>
        <end position="37"/>
    </location>
</feature>
<dbReference type="Gene3D" id="3.40.50.620">
    <property type="entry name" value="HUPs"/>
    <property type="match status" value="2"/>
</dbReference>
<keyword evidence="9" id="KW-1185">Reference proteome</keyword>
<gene>
    <name evidence="8" type="ORF">C496_02807</name>
</gene>
<dbReference type="GO" id="GO:0022857">
    <property type="term" value="F:transmembrane transporter activity"/>
    <property type="evidence" value="ECO:0007669"/>
    <property type="project" value="InterPro"/>
</dbReference>
<dbReference type="eggNOG" id="arCOG00009">
    <property type="taxonomic scope" value="Archaea"/>
</dbReference>
<proteinExistence type="predicted"/>
<dbReference type="RefSeq" id="WP_006088271.1">
    <property type="nucleotide sequence ID" value="NZ_AOHW01000006.1"/>
</dbReference>
<evidence type="ECO:0000259" key="7">
    <source>
        <dbReference type="Pfam" id="PF00582"/>
    </source>
</evidence>
<dbReference type="InterPro" id="IPR006016">
    <property type="entry name" value="UspA"/>
</dbReference>
<feature type="transmembrane region" description="Helical" evidence="6">
    <location>
        <begin position="414"/>
        <end position="433"/>
    </location>
</feature>
<feature type="transmembrane region" description="Helical" evidence="6">
    <location>
        <begin position="43"/>
        <end position="63"/>
    </location>
</feature>
<dbReference type="Pfam" id="PF13520">
    <property type="entry name" value="AA_permease_2"/>
    <property type="match status" value="1"/>
</dbReference>
<feature type="transmembrane region" description="Helical" evidence="6">
    <location>
        <begin position="386"/>
        <end position="408"/>
    </location>
</feature>
<accession>L9W8Z1</accession>
<dbReference type="Pfam" id="PF00582">
    <property type="entry name" value="Usp"/>
    <property type="match status" value="2"/>
</dbReference>
<dbReference type="CDD" id="cd00293">
    <property type="entry name" value="USP-like"/>
    <property type="match status" value="2"/>
</dbReference>
<name>L9W8Z1_9EURY</name>
<keyword evidence="4 6" id="KW-1133">Transmembrane helix</keyword>
<keyword evidence="3 6" id="KW-0812">Transmembrane</keyword>
<dbReference type="EMBL" id="AOHW01000006">
    <property type="protein sequence ID" value="ELY45837.1"/>
    <property type="molecule type" value="Genomic_DNA"/>
</dbReference>
<evidence type="ECO:0000256" key="2">
    <source>
        <dbReference type="ARBA" id="ARBA00022475"/>
    </source>
</evidence>
<dbReference type="InterPro" id="IPR050367">
    <property type="entry name" value="APC_superfamily"/>
</dbReference>
<comment type="subcellular location">
    <subcellularLocation>
        <location evidence="1">Cell membrane</location>
        <topology evidence="1">Multi-pass membrane protein</topology>
    </subcellularLocation>
</comment>
<dbReference type="Gene3D" id="1.20.1740.10">
    <property type="entry name" value="Amino acid/polyamine transporter I"/>
    <property type="match status" value="1"/>
</dbReference>
<keyword evidence="2" id="KW-1003">Cell membrane</keyword>
<keyword evidence="5 6" id="KW-0472">Membrane</keyword>
<evidence type="ECO:0000256" key="6">
    <source>
        <dbReference type="SAM" id="Phobius"/>
    </source>
</evidence>
<evidence type="ECO:0000256" key="3">
    <source>
        <dbReference type="ARBA" id="ARBA00022692"/>
    </source>
</evidence>
<dbReference type="InterPro" id="IPR002293">
    <property type="entry name" value="AA/rel_permease1"/>
</dbReference>
<evidence type="ECO:0000256" key="1">
    <source>
        <dbReference type="ARBA" id="ARBA00004651"/>
    </source>
</evidence>
<dbReference type="Proteomes" id="UP000011599">
    <property type="component" value="Unassembled WGS sequence"/>
</dbReference>
<feature type="domain" description="UspA" evidence="7">
    <location>
        <begin position="463"/>
        <end position="601"/>
    </location>
</feature>
<dbReference type="STRING" id="1114856.GCA_000383975_03664"/>
<feature type="transmembrane region" description="Helical" evidence="6">
    <location>
        <begin position="326"/>
        <end position="345"/>
    </location>
</feature>